<gene>
    <name evidence="3" type="ORF">Aam_005_022</name>
</gene>
<dbReference type="Pfam" id="PF13144">
    <property type="entry name" value="ChapFlgA"/>
    <property type="match status" value="1"/>
</dbReference>
<evidence type="ECO:0000313" key="4">
    <source>
        <dbReference type="Proteomes" id="UP000032668"/>
    </source>
</evidence>
<evidence type="ECO:0000313" key="3">
    <source>
        <dbReference type="EMBL" id="GAN78623.1"/>
    </source>
</evidence>
<keyword evidence="1" id="KW-1133">Transmembrane helix</keyword>
<dbReference type="InterPro" id="IPR031571">
    <property type="entry name" value="RcpC_dom"/>
</dbReference>
<dbReference type="OrthoDB" id="163768at2"/>
<keyword evidence="1" id="KW-0812">Transmembrane</keyword>
<protein>
    <submittedName>
        <fullName evidence="3">Pilus assembly protein</fullName>
    </submittedName>
</protein>
<organism evidence="3 4">
    <name type="scientific">Acidocella aminolytica 101 = DSM 11237</name>
    <dbReference type="NCBI Taxonomy" id="1120923"/>
    <lineage>
        <taxon>Bacteria</taxon>
        <taxon>Pseudomonadati</taxon>
        <taxon>Pseudomonadota</taxon>
        <taxon>Alphaproteobacteria</taxon>
        <taxon>Acetobacterales</taxon>
        <taxon>Acidocellaceae</taxon>
        <taxon>Acidocella</taxon>
    </lineage>
</organism>
<feature type="domain" description="SAF" evidence="2">
    <location>
        <begin position="43"/>
        <end position="109"/>
    </location>
</feature>
<dbReference type="NCBIfam" id="TIGR03177">
    <property type="entry name" value="pilus_cpaB"/>
    <property type="match status" value="1"/>
</dbReference>
<reference evidence="3 4" key="1">
    <citation type="submission" date="2012-11" db="EMBL/GenBank/DDBJ databases">
        <title>Whole genome sequence of Acidocella aminolytica 101 = DSM 11237.</title>
        <authorList>
            <person name="Azuma Y."/>
            <person name="Higashiura N."/>
            <person name="Hirakawa H."/>
            <person name="Matsushita K."/>
        </authorList>
    </citation>
    <scope>NUCLEOTIDE SEQUENCE [LARGE SCALE GENOMIC DNA]</scope>
    <source>
        <strain evidence="4">101 / DSM 11237</strain>
    </source>
</reference>
<dbReference type="CDD" id="cd11614">
    <property type="entry name" value="SAF_CpaB_FlgA_like"/>
    <property type="match status" value="1"/>
</dbReference>
<dbReference type="InterPro" id="IPR017585">
    <property type="entry name" value="SAF_FlgA"/>
</dbReference>
<evidence type="ECO:0000259" key="2">
    <source>
        <dbReference type="SMART" id="SM00858"/>
    </source>
</evidence>
<feature type="transmembrane region" description="Helical" evidence="1">
    <location>
        <begin position="6"/>
        <end position="26"/>
    </location>
</feature>
<dbReference type="EMBL" id="BANC01000005">
    <property type="protein sequence ID" value="GAN78623.1"/>
    <property type="molecule type" value="Genomic_DNA"/>
</dbReference>
<keyword evidence="1" id="KW-0472">Membrane</keyword>
<dbReference type="InterPro" id="IPR013974">
    <property type="entry name" value="SAF"/>
</dbReference>
<dbReference type="Pfam" id="PF16976">
    <property type="entry name" value="RcpC"/>
    <property type="match status" value="1"/>
</dbReference>
<sequence length="279" mass="28545">MVFRLGIFVVLIAALAAVVVFGYSILDQGHRAQRATVAPPPTEQILVAAAPLSGGALIQPNNISTSTVLVAKVPADAIQDTPQNRTSITGAMVKSSLAQGAVITNASIIRPGDHGFLAAVLSPGMRAVTVAVDNVTGADGLIWPGDRVDVLLTQNISGAPESKSIAAEVVLSNVRVIATGTELIKSPGNNGNNNNQSASTVTLEVTQEQAARCLVAVNLGKLSLIVHSAQSLQAKVSTAPPPPVWAGQVSPALSATQPTEQPVTTVKVISAGTSGEFKF</sequence>
<proteinExistence type="predicted"/>
<dbReference type="InterPro" id="IPR017592">
    <property type="entry name" value="Pilus_assmbl_Flp-typ_CpaB"/>
</dbReference>
<dbReference type="AlphaFoldDB" id="A0A0D6PBQ1"/>
<name>A0A0D6PBQ1_9PROT</name>
<dbReference type="Proteomes" id="UP000032668">
    <property type="component" value="Unassembled WGS sequence"/>
</dbReference>
<accession>A0A0D6PBQ1</accession>
<dbReference type="RefSeq" id="WP_048877120.1">
    <property type="nucleotide sequence ID" value="NZ_BANC01000005.1"/>
</dbReference>
<comment type="caution">
    <text evidence="3">The sequence shown here is derived from an EMBL/GenBank/DDBJ whole genome shotgun (WGS) entry which is preliminary data.</text>
</comment>
<dbReference type="SMART" id="SM00858">
    <property type="entry name" value="SAF"/>
    <property type="match status" value="1"/>
</dbReference>
<keyword evidence="4" id="KW-1185">Reference proteome</keyword>
<evidence type="ECO:0000256" key="1">
    <source>
        <dbReference type="SAM" id="Phobius"/>
    </source>
</evidence>
<dbReference type="STRING" id="1120923.SAMN02746095_00432"/>